<name>A0ABK0LDA5_RAT</name>
<feature type="region of interest" description="Disordered" evidence="1">
    <location>
        <begin position="1"/>
        <end position="68"/>
    </location>
</feature>
<reference evidence="2" key="1">
    <citation type="submission" date="2024-01" db="EMBL/GenBank/DDBJ databases">
        <title>GRCr8: a new rat reference genome assembly contstructed from accurate long reads and long range scaffolding.</title>
        <authorList>
            <person name="Doris P.A."/>
            <person name="Kalbfleisch T."/>
            <person name="Li K."/>
            <person name="Howe K."/>
            <person name="Wood J."/>
        </authorList>
    </citation>
    <scope>NUCLEOTIDE SEQUENCE [LARGE SCALE GENOMIC DNA]</scope>
    <source>
        <strain evidence="2">Brown Norway</strain>
    </source>
</reference>
<dbReference type="GeneTree" id="ENSGT00900000143347"/>
<reference evidence="2" key="2">
    <citation type="submission" date="2025-08" db="UniProtKB">
        <authorList>
            <consortium name="Ensembl"/>
        </authorList>
    </citation>
    <scope>IDENTIFICATION</scope>
    <source>
        <strain evidence="2">Brown Norway</strain>
    </source>
</reference>
<protein>
    <submittedName>
        <fullName evidence="2">Uncharacterized protein</fullName>
    </submittedName>
</protein>
<keyword evidence="3" id="KW-1185">Reference proteome</keyword>
<evidence type="ECO:0000256" key="1">
    <source>
        <dbReference type="SAM" id="MobiDB-lite"/>
    </source>
</evidence>
<reference evidence="2" key="3">
    <citation type="submission" date="2025-09" db="UniProtKB">
        <authorList>
            <consortium name="Ensembl"/>
        </authorList>
    </citation>
    <scope>IDENTIFICATION</scope>
    <source>
        <strain evidence="2">Brown Norway</strain>
    </source>
</reference>
<evidence type="ECO:0000313" key="2">
    <source>
        <dbReference type="Ensembl" id="ENSRNOP00000102597.1"/>
    </source>
</evidence>
<accession>A0ABK0LDA5</accession>
<organism evidence="2 3">
    <name type="scientific">Rattus norvegicus</name>
    <name type="common">Rat</name>
    <dbReference type="NCBI Taxonomy" id="10116"/>
    <lineage>
        <taxon>Eukaryota</taxon>
        <taxon>Metazoa</taxon>
        <taxon>Chordata</taxon>
        <taxon>Craniata</taxon>
        <taxon>Vertebrata</taxon>
        <taxon>Euteleostomi</taxon>
        <taxon>Mammalia</taxon>
        <taxon>Eutheria</taxon>
        <taxon>Euarchontoglires</taxon>
        <taxon>Glires</taxon>
        <taxon>Rodentia</taxon>
        <taxon>Myomorpha</taxon>
        <taxon>Muroidea</taxon>
        <taxon>Muridae</taxon>
        <taxon>Murinae</taxon>
        <taxon>Rattus</taxon>
    </lineage>
</organism>
<evidence type="ECO:0000313" key="3">
    <source>
        <dbReference type="Proteomes" id="UP000002494"/>
    </source>
</evidence>
<dbReference type="Ensembl" id="ENSRNOT00000150413.1">
    <property type="protein sequence ID" value="ENSRNOP00000102597.1"/>
    <property type="gene ID" value="ENSRNOG00000071975.1"/>
</dbReference>
<dbReference type="Proteomes" id="UP000002494">
    <property type="component" value="Chromosome 5"/>
</dbReference>
<feature type="compositionally biased region" description="Basic residues" evidence="1">
    <location>
        <begin position="1"/>
        <end position="13"/>
    </location>
</feature>
<proteinExistence type="predicted"/>
<feature type="compositionally biased region" description="Low complexity" evidence="1">
    <location>
        <begin position="37"/>
        <end position="49"/>
    </location>
</feature>
<sequence length="116" mass="12555">VGARRRRCSHAGPRKPPQPSAQVRPPRRSTIASLGTSGPRPRAVSAPRRPGGGPTAYPPPRRPADPDCPHIRRDAWCGARVPHLSPGCARGQIWETRRKPERGKFVDIRAPRGAGG</sequence>